<keyword evidence="2 3" id="KW-0802">TPR repeat</keyword>
<proteinExistence type="predicted"/>
<dbReference type="Gene3D" id="1.25.40.10">
    <property type="entry name" value="Tetratricopeptide repeat domain"/>
    <property type="match status" value="3"/>
</dbReference>
<dbReference type="OrthoDB" id="638548at2"/>
<gene>
    <name evidence="7" type="ORF">Rain11_0525</name>
</gene>
<keyword evidence="1" id="KW-0677">Repeat</keyword>
<feature type="repeat" description="TPR" evidence="3">
    <location>
        <begin position="51"/>
        <end position="84"/>
    </location>
</feature>
<dbReference type="EMBL" id="NKXO01000006">
    <property type="protein sequence ID" value="PKQ70442.1"/>
    <property type="molecule type" value="Genomic_DNA"/>
</dbReference>
<comment type="caution">
    <text evidence="7">The sequence shown here is derived from an EMBL/GenBank/DDBJ whole genome shotgun (WGS) entry which is preliminary data.</text>
</comment>
<feature type="region of interest" description="Disordered" evidence="5">
    <location>
        <begin position="549"/>
        <end position="575"/>
    </location>
</feature>
<dbReference type="PROSITE" id="PS50005">
    <property type="entry name" value="TPR"/>
    <property type="match status" value="2"/>
</dbReference>
<feature type="signal peptide" evidence="6">
    <location>
        <begin position="1"/>
        <end position="19"/>
    </location>
</feature>
<feature type="coiled-coil region" evidence="4">
    <location>
        <begin position="473"/>
        <end position="500"/>
    </location>
</feature>
<evidence type="ECO:0000313" key="7">
    <source>
        <dbReference type="EMBL" id="PKQ70442.1"/>
    </source>
</evidence>
<dbReference type="Proteomes" id="UP000233387">
    <property type="component" value="Unassembled WGS sequence"/>
</dbReference>
<organism evidence="7 8">
    <name type="scientific">Raineya orbicola</name>
    <dbReference type="NCBI Taxonomy" id="2016530"/>
    <lineage>
        <taxon>Bacteria</taxon>
        <taxon>Pseudomonadati</taxon>
        <taxon>Bacteroidota</taxon>
        <taxon>Cytophagia</taxon>
        <taxon>Cytophagales</taxon>
        <taxon>Raineyaceae</taxon>
        <taxon>Raineya</taxon>
    </lineage>
</organism>
<dbReference type="Pfam" id="PF13432">
    <property type="entry name" value="TPR_16"/>
    <property type="match status" value="1"/>
</dbReference>
<sequence length="575" mass="66197">MKRISLLALTFIFSYVLQAQSIQQGLQYMDMEQFSSAKKVFEQLVSSKPTAEHYYYLGYFYAKTGEADQAQAQFEKGLQADKKFPLNEIGLAEVKLMKGDKAGAKAIIDEVIKKTKSKDYNVLLRAGEVYISHEVPNQDPFEAIKILEEAVKHKNVTEDAYIFLGDAYMLTKKSENGPKAITNYDFAKAKSNGKSGKALTKRMEFNLFGKNPDYTDVLKEYKEIMRAAPDYTPIYRKIAELYSKAKKLDSAIAYYDKYMARSEKSDEVRYRYAIFLYKTEKYEKALQELKAMEGKVKYPEFNRWMAYALQKNGKTADAQSFMGKVLQSGIKLFASDYECLADIAFANKNNDEAYANLRKAYELTPDDEGSIYYIRRIADSLYSQKKYVEAGKTFEEVIAKNKINKKQFVIENYVYAGYSYMLSKENYDKADEIFTQGFQKYPDYPKFLIYKANNRLSQNSNDINDKALAKEPYETYLAETDKLIEKAQDKEKELAKYRKDRAAAYNYLMGYYYAKKDLPKSKEFAQKIVDEKNEGDILKKAEDLLKLKAIPEVKPTPNTKPNTKPAPKTGGNKPK</sequence>
<name>A0A2N3IJD1_9BACT</name>
<evidence type="ECO:0000256" key="2">
    <source>
        <dbReference type="ARBA" id="ARBA00022803"/>
    </source>
</evidence>
<evidence type="ECO:0000256" key="4">
    <source>
        <dbReference type="SAM" id="Coils"/>
    </source>
</evidence>
<keyword evidence="4" id="KW-0175">Coiled coil</keyword>
<protein>
    <submittedName>
        <fullName evidence="7">Tetratricopeptide repeat</fullName>
    </submittedName>
</protein>
<feature type="repeat" description="TPR" evidence="3">
    <location>
        <begin position="334"/>
        <end position="367"/>
    </location>
</feature>
<dbReference type="InterPro" id="IPR051012">
    <property type="entry name" value="CellSynth/LPSAsmb/PSIAsmb"/>
</dbReference>
<dbReference type="SMART" id="SM00028">
    <property type="entry name" value="TPR"/>
    <property type="match status" value="4"/>
</dbReference>
<reference evidence="7 8" key="1">
    <citation type="submission" date="2017-06" db="EMBL/GenBank/DDBJ databases">
        <title>Raineya orbicola gen. nov., sp. nov. a slightly thermophilic bacterium of the phylum Bacteroidetes and the description of Raineyaceae fam. nov.</title>
        <authorList>
            <person name="Albuquerque L."/>
            <person name="Polonia A.R.M."/>
            <person name="Barroso C."/>
            <person name="Froufe H.J.C."/>
            <person name="Lage O."/>
            <person name="Lobo-Da-Cunha A."/>
            <person name="Egas C."/>
            <person name="Da Costa M.S."/>
        </authorList>
    </citation>
    <scope>NUCLEOTIDE SEQUENCE [LARGE SCALE GENOMIC DNA]</scope>
    <source>
        <strain evidence="7 8">SPSPC-11</strain>
    </source>
</reference>
<dbReference type="InterPro" id="IPR011990">
    <property type="entry name" value="TPR-like_helical_dom_sf"/>
</dbReference>
<dbReference type="PANTHER" id="PTHR45586:SF1">
    <property type="entry name" value="LIPOPOLYSACCHARIDE ASSEMBLY PROTEIN B"/>
    <property type="match status" value="1"/>
</dbReference>
<evidence type="ECO:0000256" key="3">
    <source>
        <dbReference type="PROSITE-ProRule" id="PRU00339"/>
    </source>
</evidence>
<dbReference type="AlphaFoldDB" id="A0A2N3IJD1"/>
<keyword evidence="8" id="KW-1185">Reference proteome</keyword>
<evidence type="ECO:0000256" key="6">
    <source>
        <dbReference type="SAM" id="SignalP"/>
    </source>
</evidence>
<dbReference type="SUPFAM" id="SSF48452">
    <property type="entry name" value="TPR-like"/>
    <property type="match status" value="3"/>
</dbReference>
<evidence type="ECO:0000256" key="5">
    <source>
        <dbReference type="SAM" id="MobiDB-lite"/>
    </source>
</evidence>
<dbReference type="Pfam" id="PF14559">
    <property type="entry name" value="TPR_19"/>
    <property type="match status" value="1"/>
</dbReference>
<dbReference type="PANTHER" id="PTHR45586">
    <property type="entry name" value="TPR REPEAT-CONTAINING PROTEIN PA4667"/>
    <property type="match status" value="1"/>
</dbReference>
<evidence type="ECO:0000313" key="8">
    <source>
        <dbReference type="Proteomes" id="UP000233387"/>
    </source>
</evidence>
<feature type="compositionally biased region" description="Low complexity" evidence="5">
    <location>
        <begin position="552"/>
        <end position="569"/>
    </location>
</feature>
<evidence type="ECO:0000256" key="1">
    <source>
        <dbReference type="ARBA" id="ARBA00022737"/>
    </source>
</evidence>
<dbReference type="Pfam" id="PF13181">
    <property type="entry name" value="TPR_8"/>
    <property type="match status" value="1"/>
</dbReference>
<dbReference type="RefSeq" id="WP_101357783.1">
    <property type="nucleotide sequence ID" value="NZ_NKXO01000006.1"/>
</dbReference>
<keyword evidence="6" id="KW-0732">Signal</keyword>
<dbReference type="InterPro" id="IPR019734">
    <property type="entry name" value="TPR_rpt"/>
</dbReference>
<accession>A0A2N3IJD1</accession>
<feature type="chain" id="PRO_5014826836" evidence="6">
    <location>
        <begin position="20"/>
        <end position="575"/>
    </location>
</feature>